<evidence type="ECO:0000313" key="1">
    <source>
        <dbReference type="EMBL" id="CUM61023.1"/>
    </source>
</evidence>
<name>A0A1J1JJ56_PLAAG</name>
<gene>
    <name evidence="1" type="ORF">PLAM_3057</name>
</gene>
<dbReference type="EMBL" id="LO018304">
    <property type="protein sequence ID" value="CUM61023.1"/>
    <property type="molecule type" value="Genomic_DNA"/>
</dbReference>
<reference evidence="1" key="1">
    <citation type="submission" date="2015-09" db="EMBL/GenBank/DDBJ databases">
        <authorList>
            <person name="Jackson K.R."/>
            <person name="Lunt B.L."/>
            <person name="Fisher J.N.B."/>
            <person name="Gardner A.V."/>
            <person name="Bailey M.E."/>
            <person name="Deus L.M."/>
            <person name="Earl A.S."/>
            <person name="Gibby P.D."/>
            <person name="Hartmann K.A."/>
            <person name="Liu J.E."/>
            <person name="Manci A.M."/>
            <person name="Nielsen D.A."/>
            <person name="Solomon M.B."/>
            <person name="Breakwell D.P."/>
            <person name="Burnett S.H."/>
            <person name="Grose J.H."/>
        </authorList>
    </citation>
    <scope>NUCLEOTIDE SEQUENCE</scope>
    <source>
        <strain evidence="1">7805</strain>
    </source>
</reference>
<protein>
    <submittedName>
        <fullName evidence="1">Uncharacterized protein</fullName>
    </submittedName>
</protein>
<organism evidence="1">
    <name type="scientific">Planktothrix agardhii</name>
    <name type="common">Oscillatoria agardhii</name>
    <dbReference type="NCBI Taxonomy" id="1160"/>
    <lineage>
        <taxon>Bacteria</taxon>
        <taxon>Bacillati</taxon>
        <taxon>Cyanobacteriota</taxon>
        <taxon>Cyanophyceae</taxon>
        <taxon>Oscillatoriophycideae</taxon>
        <taxon>Oscillatoriales</taxon>
        <taxon>Microcoleaceae</taxon>
        <taxon>Planktothrix</taxon>
    </lineage>
</organism>
<sequence length="70" mass="7893">MRQDVYTNLINRIGYENLRHDLGKWVAIFLEAKHHPPQNQLGGSSGESALVIFSPRLTVYINTAVGHFNS</sequence>
<proteinExistence type="predicted"/>
<dbReference type="AlphaFoldDB" id="A0A1J1JJ56"/>
<accession>A0A1J1JJ56</accession>